<dbReference type="Proteomes" id="UP000531594">
    <property type="component" value="Unassembled WGS sequence"/>
</dbReference>
<comment type="caution">
    <text evidence="1">The sequence shown here is derived from an EMBL/GenBank/DDBJ whole genome shotgun (WGS) entry which is preliminary data.</text>
</comment>
<proteinExistence type="predicted"/>
<name>A0A7X0HVN8_9BACI</name>
<evidence type="ECO:0000313" key="2">
    <source>
        <dbReference type="Proteomes" id="UP000531594"/>
    </source>
</evidence>
<reference evidence="1 2" key="1">
    <citation type="submission" date="2020-08" db="EMBL/GenBank/DDBJ databases">
        <title>Genomic Encyclopedia of Type Strains, Phase IV (KMG-IV): sequencing the most valuable type-strain genomes for metagenomic binning, comparative biology and taxonomic classification.</title>
        <authorList>
            <person name="Goeker M."/>
        </authorList>
    </citation>
    <scope>NUCLEOTIDE SEQUENCE [LARGE SCALE GENOMIC DNA]</scope>
    <source>
        <strain evidence="1 2">DSM 5391</strain>
    </source>
</reference>
<accession>A0A7X0HVN8</accession>
<keyword evidence="2" id="KW-1185">Reference proteome</keyword>
<dbReference type="EMBL" id="JACHGK010000026">
    <property type="protein sequence ID" value="MBB6447678.1"/>
    <property type="molecule type" value="Genomic_DNA"/>
</dbReference>
<sequence length="68" mass="7899">MKKGVPLLLFLFSSVLFCWINNGTVYANLDDMSSLEEMYTQIGYKTVEEAVIEFENHFKKDVKLPFLC</sequence>
<dbReference type="RefSeq" id="WP_184529859.1">
    <property type="nucleotide sequence ID" value="NZ_JACHGK010000026.1"/>
</dbReference>
<organism evidence="1 2">
    <name type="scientific">Bacillus benzoevorans</name>
    <dbReference type="NCBI Taxonomy" id="1456"/>
    <lineage>
        <taxon>Bacteria</taxon>
        <taxon>Bacillati</taxon>
        <taxon>Bacillota</taxon>
        <taxon>Bacilli</taxon>
        <taxon>Bacillales</taxon>
        <taxon>Bacillaceae</taxon>
        <taxon>Bacillus</taxon>
    </lineage>
</organism>
<evidence type="ECO:0000313" key="1">
    <source>
        <dbReference type="EMBL" id="MBB6447678.1"/>
    </source>
</evidence>
<dbReference type="AlphaFoldDB" id="A0A7X0HVN8"/>
<protein>
    <submittedName>
        <fullName evidence="1">Uncharacterized protein</fullName>
    </submittedName>
</protein>
<gene>
    <name evidence="1" type="ORF">HNR53_004369</name>
</gene>